<dbReference type="Proteomes" id="UP001281761">
    <property type="component" value="Unassembled WGS sequence"/>
</dbReference>
<keyword evidence="2" id="KW-1185">Reference proteome</keyword>
<dbReference type="EMBL" id="JARBJD010000538">
    <property type="protein sequence ID" value="KAK2941189.1"/>
    <property type="molecule type" value="Genomic_DNA"/>
</dbReference>
<name>A0ABQ9WNY8_9EUKA</name>
<protein>
    <recommendedName>
        <fullName evidence="3">SPRY domain-containing protein</fullName>
    </recommendedName>
</protein>
<reference evidence="1 2" key="1">
    <citation type="journal article" date="2022" name="bioRxiv">
        <title>Genomics of Preaxostyla Flagellates Illuminates Evolutionary Transitions and the Path Towards Mitochondrial Loss.</title>
        <authorList>
            <person name="Novak L.V.F."/>
            <person name="Treitli S.C."/>
            <person name="Pyrih J."/>
            <person name="Halakuc P."/>
            <person name="Pipaliya S.V."/>
            <person name="Vacek V."/>
            <person name="Brzon O."/>
            <person name="Soukal P."/>
            <person name="Eme L."/>
            <person name="Dacks J.B."/>
            <person name="Karnkowska A."/>
            <person name="Elias M."/>
            <person name="Hampl V."/>
        </authorList>
    </citation>
    <scope>NUCLEOTIDE SEQUENCE [LARGE SCALE GENOMIC DNA]</scope>
    <source>
        <strain evidence="1">NAU3</strain>
        <tissue evidence="1">Gut</tissue>
    </source>
</reference>
<accession>A0ABQ9WNY8</accession>
<dbReference type="Gene3D" id="2.60.120.920">
    <property type="match status" value="1"/>
</dbReference>
<sequence length="184" mass="19870">MVFSHPRDFKASKNTITRTEHGLKRVGTAIFEQPISAGIVSMSISISSLPPEGSVYYGLVHSKSPSPNRNRAIGQGHKGSIGISSNGSFTHQPIANLSLTPEPAELKEGDEIRIEIDNTSNEGTALFFVNGKPQRYYFSEIPSPVRFGFSLFGQGTAVQVNDITHHYAASPIPDGCCPIPFPIS</sequence>
<evidence type="ECO:0008006" key="3">
    <source>
        <dbReference type="Google" id="ProtNLM"/>
    </source>
</evidence>
<evidence type="ECO:0000313" key="1">
    <source>
        <dbReference type="EMBL" id="KAK2941189.1"/>
    </source>
</evidence>
<evidence type="ECO:0000313" key="2">
    <source>
        <dbReference type="Proteomes" id="UP001281761"/>
    </source>
</evidence>
<comment type="caution">
    <text evidence="1">The sequence shown here is derived from an EMBL/GenBank/DDBJ whole genome shotgun (WGS) entry which is preliminary data.</text>
</comment>
<dbReference type="InterPro" id="IPR043136">
    <property type="entry name" value="B30.2/SPRY_sf"/>
</dbReference>
<gene>
    <name evidence="1" type="ORF">BLNAU_23903</name>
</gene>
<proteinExistence type="predicted"/>
<organism evidence="1 2">
    <name type="scientific">Blattamonas nauphoetae</name>
    <dbReference type="NCBI Taxonomy" id="2049346"/>
    <lineage>
        <taxon>Eukaryota</taxon>
        <taxon>Metamonada</taxon>
        <taxon>Preaxostyla</taxon>
        <taxon>Oxymonadida</taxon>
        <taxon>Blattamonas</taxon>
    </lineage>
</organism>